<comment type="caution">
    <text evidence="2">The sequence shown here is derived from an EMBL/GenBank/DDBJ whole genome shotgun (WGS) entry which is preliminary data.</text>
</comment>
<evidence type="ECO:0000313" key="3">
    <source>
        <dbReference type="Proteomes" id="UP000269001"/>
    </source>
</evidence>
<evidence type="ECO:0000256" key="1">
    <source>
        <dbReference type="SAM" id="MobiDB-lite"/>
    </source>
</evidence>
<dbReference type="Proteomes" id="UP000269001">
    <property type="component" value="Unassembled WGS sequence"/>
</dbReference>
<organism evidence="2 3">
    <name type="scientific">Acinetobacter guerrae</name>
    <dbReference type="NCBI Taxonomy" id="1843371"/>
    <lineage>
        <taxon>Bacteria</taxon>
        <taxon>Pseudomonadati</taxon>
        <taxon>Pseudomonadota</taxon>
        <taxon>Gammaproteobacteria</taxon>
        <taxon>Moraxellales</taxon>
        <taxon>Moraxellaceae</taxon>
        <taxon>Acinetobacter</taxon>
    </lineage>
</organism>
<name>A0A3A8F261_9GAMM</name>
<sequence length="65" mass="7260">MQEASEQNKSNSESNPLDQVFSKESEEAAHAYIPPEVKKPHKSIENSNDQNDTLSISTTLRAKDD</sequence>
<feature type="compositionally biased region" description="Polar residues" evidence="1">
    <location>
        <begin position="45"/>
        <end position="65"/>
    </location>
</feature>
<protein>
    <submittedName>
        <fullName evidence="2">Uncharacterized protein</fullName>
    </submittedName>
</protein>
<evidence type="ECO:0000313" key="2">
    <source>
        <dbReference type="EMBL" id="RKG35221.1"/>
    </source>
</evidence>
<feature type="compositionally biased region" description="Polar residues" evidence="1">
    <location>
        <begin position="1"/>
        <end position="17"/>
    </location>
</feature>
<reference evidence="2 3" key="1">
    <citation type="submission" date="2018-09" db="EMBL/GenBank/DDBJ databases">
        <title>The draft genome of Acinetobacter spp. strains.</title>
        <authorList>
            <person name="Qin J."/>
            <person name="Feng Y."/>
            <person name="Zong Z."/>
        </authorList>
    </citation>
    <scope>NUCLEOTIDE SEQUENCE [LARGE SCALE GENOMIC DNA]</scope>
    <source>
        <strain evidence="2 3">WCHAc060096</strain>
    </source>
</reference>
<dbReference type="EMBL" id="RAXU01000004">
    <property type="protein sequence ID" value="RKG35221.1"/>
    <property type="molecule type" value="Genomic_DNA"/>
</dbReference>
<dbReference type="AlphaFoldDB" id="A0A3A8F261"/>
<accession>A0A3A8F261</accession>
<keyword evidence="3" id="KW-1185">Reference proteome</keyword>
<proteinExistence type="predicted"/>
<feature type="region of interest" description="Disordered" evidence="1">
    <location>
        <begin position="1"/>
        <end position="65"/>
    </location>
</feature>
<gene>
    <name evidence="2" type="ORF">D7V21_05320</name>
</gene>